<dbReference type="SUPFAM" id="SSF48350">
    <property type="entry name" value="GTPase activation domain, GAP"/>
    <property type="match status" value="1"/>
</dbReference>
<reference evidence="4" key="1">
    <citation type="submission" date="2022-07" db="EMBL/GenBank/DDBJ databases">
        <title>Phylogenomic reconstructions and comparative analyses of Kickxellomycotina fungi.</title>
        <authorList>
            <person name="Reynolds N.K."/>
            <person name="Stajich J.E."/>
            <person name="Barry K."/>
            <person name="Grigoriev I.V."/>
            <person name="Crous P."/>
            <person name="Smith M.E."/>
        </authorList>
    </citation>
    <scope>NUCLEOTIDE SEQUENCE</scope>
    <source>
        <strain evidence="4">NRRL 1565</strain>
    </source>
</reference>
<dbReference type="Gene3D" id="1.10.506.10">
    <property type="entry name" value="GTPase Activation - p120gap, domain 1"/>
    <property type="match status" value="2"/>
</dbReference>
<dbReference type="SMART" id="SM00323">
    <property type="entry name" value="RasGAP"/>
    <property type="match status" value="1"/>
</dbReference>
<feature type="region of interest" description="Disordered" evidence="2">
    <location>
        <begin position="788"/>
        <end position="809"/>
    </location>
</feature>
<dbReference type="PANTHER" id="PTHR10194:SF60">
    <property type="entry name" value="RAS GTPASE-ACTIVATING PROTEIN RASKOL"/>
    <property type="match status" value="1"/>
</dbReference>
<dbReference type="PROSITE" id="PS50018">
    <property type="entry name" value="RAS_GTPASE_ACTIV_2"/>
    <property type="match status" value="1"/>
</dbReference>
<evidence type="ECO:0000259" key="3">
    <source>
        <dbReference type="PROSITE" id="PS50018"/>
    </source>
</evidence>
<evidence type="ECO:0000256" key="2">
    <source>
        <dbReference type="SAM" id="MobiDB-lite"/>
    </source>
</evidence>
<dbReference type="GO" id="GO:0005096">
    <property type="term" value="F:GTPase activator activity"/>
    <property type="evidence" value="ECO:0007669"/>
    <property type="project" value="UniProtKB-KW"/>
</dbReference>
<dbReference type="Proteomes" id="UP001140094">
    <property type="component" value="Unassembled WGS sequence"/>
</dbReference>
<dbReference type="Pfam" id="PF00616">
    <property type="entry name" value="RasGAP"/>
    <property type="match status" value="1"/>
</dbReference>
<evidence type="ECO:0000313" key="5">
    <source>
        <dbReference type="Proteomes" id="UP001140094"/>
    </source>
</evidence>
<dbReference type="InterPro" id="IPR001936">
    <property type="entry name" value="RasGAP_dom"/>
</dbReference>
<keyword evidence="1" id="KW-0343">GTPase activation</keyword>
<feature type="region of interest" description="Disordered" evidence="2">
    <location>
        <begin position="152"/>
        <end position="206"/>
    </location>
</feature>
<dbReference type="InterPro" id="IPR035892">
    <property type="entry name" value="C2_domain_sf"/>
</dbReference>
<dbReference type="OrthoDB" id="775356at2759"/>
<feature type="domain" description="Ras-GAP" evidence="3">
    <location>
        <begin position="479"/>
        <end position="678"/>
    </location>
</feature>
<comment type="caution">
    <text evidence="4">The sequence shown here is derived from an EMBL/GenBank/DDBJ whole genome shotgun (WGS) entry which is preliminary data.</text>
</comment>
<sequence>MTQSVSPIGTPEVHILVTSVVYLRMLDTGEILRPSPHALVPGTWMPYIGVLAQSAGYVSFLLYDIDCTQVAEVAEIDIGMISTQDIRVVDDSLFEDAFAFCINIDKVALHADRCKVAGAPSSDVTNGPLPPVPSQGLCRVRAKSVFSALSARPSGPNPLLNRISPVKSSPAKRRRSAEDTALSKKTHNRKHQPMVRNPDMRPRSKSVDDITTTAAANENTHQMILDNHSSPVLFLATARASERNVWVEHLRQHARTPLYTVPAVSSTSATPPTSIDFRVERSLWIRLLEAQGLAAACDAAAMVVADGQVLAQTDVAIGSHSPRWDNAAHCFGGLGPIKNGLHVALKQAEAGGLIGCCQIPIASLQRGRTYDGWYPLLYGDLSAIGANLGAHVQAAPCIAPAQRRGRGKPSARLHNDMGSADHGVTGAVSLPFRSGDIRIQLRYDETIVLEAAQYNHVATILLDSDPTLIVRIAAAMPESSDWLVETTTKIALSRGCVETWISALVRDELAAQGGRDPALLFRGASAATRAVDTVMKVVGLGFVDNLIGDVVRAVTEGAYECEVDPARLEDDDALDVHWRALTQLLHALWRGIENGPTTCPPLLRRVLVAIRTATAEVYSAQTAYQQVRYSCISGFVFLRLLCPAMLSPKAFGLVCRAPTAASLRTLTLLAKGLQCAANLSDFGAKEPYMHPMNNFVHQCIPRLKSFIDAIATPPTEQSGTKITELRCSAVDGEHALAVLCAFIYGSRDRICSALSAKSCTDAMPIDCTSMPVTPTARDMGMRFSPIQPTPRQLSDTHADPYLGPKTAPSSPPSLFAASIHLEPLTHPTVERLIMECKAIQSCVDTCLHGNSDLIIQAPPLPAGHSL</sequence>
<protein>
    <submittedName>
        <fullName evidence="4">GTPase activating factor</fullName>
    </submittedName>
</protein>
<evidence type="ECO:0000313" key="4">
    <source>
        <dbReference type="EMBL" id="KAJ2801873.1"/>
    </source>
</evidence>
<feature type="compositionally biased region" description="Basic residues" evidence="2">
    <location>
        <begin position="184"/>
        <end position="193"/>
    </location>
</feature>
<organism evidence="4 5">
    <name type="scientific">Coemansia guatemalensis</name>
    <dbReference type="NCBI Taxonomy" id="2761395"/>
    <lineage>
        <taxon>Eukaryota</taxon>
        <taxon>Fungi</taxon>
        <taxon>Fungi incertae sedis</taxon>
        <taxon>Zoopagomycota</taxon>
        <taxon>Kickxellomycotina</taxon>
        <taxon>Kickxellomycetes</taxon>
        <taxon>Kickxellales</taxon>
        <taxon>Kickxellaceae</taxon>
        <taxon>Coemansia</taxon>
    </lineage>
</organism>
<proteinExistence type="predicted"/>
<name>A0A9W8I1P0_9FUNG</name>
<dbReference type="EMBL" id="JANBUO010000743">
    <property type="protein sequence ID" value="KAJ2801873.1"/>
    <property type="molecule type" value="Genomic_DNA"/>
</dbReference>
<gene>
    <name evidence="4" type="primary">BUD2</name>
    <name evidence="4" type="ORF">H4R20_003508</name>
</gene>
<dbReference type="InterPro" id="IPR039360">
    <property type="entry name" value="Ras_GTPase"/>
</dbReference>
<dbReference type="AlphaFoldDB" id="A0A9W8I1P0"/>
<accession>A0A9W8I1P0</accession>
<dbReference type="CDD" id="cd00030">
    <property type="entry name" value="C2"/>
    <property type="match status" value="1"/>
</dbReference>
<dbReference type="SUPFAM" id="SSF49562">
    <property type="entry name" value="C2 domain (Calcium/lipid-binding domain, CaLB)"/>
    <property type="match status" value="1"/>
</dbReference>
<keyword evidence="5" id="KW-1185">Reference proteome</keyword>
<evidence type="ECO:0000256" key="1">
    <source>
        <dbReference type="ARBA" id="ARBA00022468"/>
    </source>
</evidence>
<dbReference type="PANTHER" id="PTHR10194">
    <property type="entry name" value="RAS GTPASE-ACTIVATING PROTEINS"/>
    <property type="match status" value="1"/>
</dbReference>
<dbReference type="InterPro" id="IPR008936">
    <property type="entry name" value="Rho_GTPase_activation_prot"/>
</dbReference>